<feature type="compositionally biased region" description="Basic and acidic residues" evidence="2">
    <location>
        <begin position="809"/>
        <end position="824"/>
    </location>
</feature>
<evidence type="ECO:0000256" key="1">
    <source>
        <dbReference type="SAM" id="Coils"/>
    </source>
</evidence>
<feature type="compositionally biased region" description="Basic and acidic residues" evidence="2">
    <location>
        <begin position="972"/>
        <end position="987"/>
    </location>
</feature>
<feature type="compositionally biased region" description="Basic and acidic residues" evidence="2">
    <location>
        <begin position="846"/>
        <end position="895"/>
    </location>
</feature>
<organism evidence="3 4">
    <name type="scientific">Pycnoporus cinnabarinus</name>
    <name type="common">Cinnabar-red polypore</name>
    <name type="synonym">Trametes cinnabarina</name>
    <dbReference type="NCBI Taxonomy" id="5643"/>
    <lineage>
        <taxon>Eukaryota</taxon>
        <taxon>Fungi</taxon>
        <taxon>Dikarya</taxon>
        <taxon>Basidiomycota</taxon>
        <taxon>Agaricomycotina</taxon>
        <taxon>Agaricomycetes</taxon>
        <taxon>Polyporales</taxon>
        <taxon>Polyporaceae</taxon>
        <taxon>Trametes</taxon>
    </lineage>
</organism>
<feature type="compositionally biased region" description="Polar residues" evidence="2">
    <location>
        <begin position="338"/>
        <end position="348"/>
    </location>
</feature>
<feature type="compositionally biased region" description="Basic and acidic residues" evidence="2">
    <location>
        <begin position="917"/>
        <end position="963"/>
    </location>
</feature>
<sequence>MVYPVPGHAKVKLGWYDRESNNTSPVVADRPIPMLSKGVAGDETAKHRALSEPSSPLTPVESDLDDLSGRSWSFEEEQSDKFVQQLLASKGCVTSASMDVIEITSSESEPSSPVASAAQVFIEPPPLPTYVVERRKRAASTSGPTIASRKKPRTADANDPGGVGYASGAEHHTGWSRQFRSSFTAANIGEGSLMEDDSNAGSKSLVRALSQANRAAPIFTNSSGHTRKRVIESEPEDTLLSPASVAQPNPSLTDARTSSHIRRALPMTLEETSSQPKSRGPVPALPRTRTFKRARAEEHSDAEGDRTRHGGDAGSSLQDRSFSSLGRIPKKSKKGPPTLSNEEANTRCQDGASRDERAKQHRQEVSSVPERRQNTRSEIDRAIVKPSARNTEAPPHKIGPERPQILPSEISTTDLSNFPGAQESNEQTVVTIASAATNGRRATHTVPTTSSATLSSSVEGSSLLQFAMTGASISIDTFAPVPTSTSPPAQLLGMLPPAAPVQQTLVDEASQHLSARAPRLDLGEMTVNALFRQLSSALDPEERERRQEMDLIVQNLKHRFDDLEDELKQMKQQLHARDQEMQDLRATQQKERVERHEQATFIRKVHRQLETPVISKEQIENLIREALDARLCSPQPPIMAHPACGTAGAGALGASFDLQYPSDDNQPTRNFNGPSQNMHHRGFQSQDSFQPPHSHSNLGRFLYQNDFAARDGGGSHSGPLPQHRAQHRRGFEPQDGSAPQHGPAAHGFIPPGGQPQGRREGHQSFAQTTYGRNQNRAPNNNLQASGFANGEAQWPAGPANGQGNAWEPRSPEGRAHHNEERQWGEGDGPANGQGNEAHTGSQQGSRHNEDRGRDFQGRRRRDYEETRRPSSKRRSDPRRSTSRVRSDLHRSMSKDRSHRHGSSSNADNDRRRSRSKGRSEKSTGGNERDRSQSRDRSDRRRSEFRVPSDGHHSKSRGDKDRGRSGRSSSSRKYKDGDAKSEDRERSSQKHTPPSTIESFPSPSELRDPPPPAWIISGSFGEKAPERGPSSASDGQFGR</sequence>
<feature type="region of interest" description="Disordered" evidence="2">
    <location>
        <begin position="214"/>
        <end position="426"/>
    </location>
</feature>
<feature type="compositionally biased region" description="Polar residues" evidence="2">
    <location>
        <begin position="832"/>
        <end position="845"/>
    </location>
</feature>
<gene>
    <name evidence="3" type="ORF">BN946_scf184799.g36</name>
</gene>
<protein>
    <submittedName>
        <fullName evidence="3">Uncharacterized protein</fullName>
    </submittedName>
</protein>
<dbReference type="HOGENOM" id="CLU_293036_0_0_1"/>
<feature type="compositionally biased region" description="Polar residues" evidence="2">
    <location>
        <begin position="662"/>
        <end position="697"/>
    </location>
</feature>
<evidence type="ECO:0000256" key="2">
    <source>
        <dbReference type="SAM" id="MobiDB-lite"/>
    </source>
</evidence>
<dbReference type="OrthoDB" id="10684166at2759"/>
<feature type="compositionally biased region" description="Polar residues" evidence="2">
    <location>
        <begin position="315"/>
        <end position="324"/>
    </location>
</feature>
<feature type="coiled-coil region" evidence="1">
    <location>
        <begin position="546"/>
        <end position="587"/>
    </location>
</feature>
<evidence type="ECO:0000313" key="3">
    <source>
        <dbReference type="EMBL" id="CDO68309.1"/>
    </source>
</evidence>
<dbReference type="EMBL" id="CCBP010000011">
    <property type="protein sequence ID" value="CDO68309.1"/>
    <property type="molecule type" value="Genomic_DNA"/>
</dbReference>
<feature type="region of interest" description="Disordered" evidence="2">
    <location>
        <begin position="40"/>
        <end position="65"/>
    </location>
</feature>
<feature type="compositionally biased region" description="Polar residues" evidence="2">
    <location>
        <begin position="764"/>
        <end position="786"/>
    </location>
</feature>
<keyword evidence="1" id="KW-0175">Coiled coil</keyword>
<evidence type="ECO:0000313" key="4">
    <source>
        <dbReference type="Proteomes" id="UP000029665"/>
    </source>
</evidence>
<dbReference type="AlphaFoldDB" id="A0A060S7T3"/>
<feature type="compositionally biased region" description="Basic and acidic residues" evidence="2">
    <location>
        <begin position="294"/>
        <end position="311"/>
    </location>
</feature>
<keyword evidence="4" id="KW-1185">Reference proteome</keyword>
<feature type="compositionally biased region" description="Polar residues" evidence="2">
    <location>
        <begin position="1029"/>
        <end position="1038"/>
    </location>
</feature>
<feature type="compositionally biased region" description="Basic and acidic residues" evidence="2">
    <location>
        <begin position="352"/>
        <end position="383"/>
    </location>
</feature>
<name>A0A060S7T3_PYCCI</name>
<feature type="compositionally biased region" description="Polar residues" evidence="2">
    <location>
        <begin position="244"/>
        <end position="258"/>
    </location>
</feature>
<feature type="compositionally biased region" description="Polar residues" evidence="2">
    <location>
        <begin position="989"/>
        <end position="998"/>
    </location>
</feature>
<accession>A0A060S7T3</accession>
<comment type="caution">
    <text evidence="3">The sequence shown here is derived from an EMBL/GenBank/DDBJ whole genome shotgun (WGS) entry which is preliminary data.</text>
</comment>
<feature type="region of interest" description="Disordered" evidence="2">
    <location>
        <begin position="133"/>
        <end position="177"/>
    </location>
</feature>
<feature type="region of interest" description="Disordered" evidence="2">
    <location>
        <begin position="657"/>
        <end position="1038"/>
    </location>
</feature>
<dbReference type="Proteomes" id="UP000029665">
    <property type="component" value="Unassembled WGS sequence"/>
</dbReference>
<reference evidence="3" key="1">
    <citation type="submission" date="2014-01" db="EMBL/GenBank/DDBJ databases">
        <title>The genome of the white-rot fungus Pycnoporus cinnabarinus: a basidiomycete model with a versatile arsenal for lignocellulosic biomass breakdown.</title>
        <authorList>
            <person name="Levasseur A."/>
            <person name="Lomascolo A."/>
            <person name="Ruiz-Duenas F.J."/>
            <person name="Uzan E."/>
            <person name="Piumi F."/>
            <person name="Kues U."/>
            <person name="Ram A.F.J."/>
            <person name="Murat C."/>
            <person name="Haon M."/>
            <person name="Benoit I."/>
            <person name="Arfi Y."/>
            <person name="Chevret D."/>
            <person name="Drula E."/>
            <person name="Kwon M.J."/>
            <person name="Gouret P."/>
            <person name="Lesage-Meessen L."/>
            <person name="Lombard V."/>
            <person name="Mariette J."/>
            <person name="Noirot C."/>
            <person name="Park J."/>
            <person name="Patyshakuliyeva A."/>
            <person name="Wieneger R.A.B."/>
            <person name="Wosten H.A.B."/>
            <person name="Martin F."/>
            <person name="Coutinho P.M."/>
            <person name="de Vries R."/>
            <person name="Martinez A.T."/>
            <person name="Klopp C."/>
            <person name="Pontarotti P."/>
            <person name="Henrissat B."/>
            <person name="Record E."/>
        </authorList>
    </citation>
    <scope>NUCLEOTIDE SEQUENCE [LARGE SCALE GENOMIC DNA]</scope>
    <source>
        <strain evidence="3">BRFM137</strain>
    </source>
</reference>
<proteinExistence type="predicted"/>